<feature type="transmembrane region" description="Helical" evidence="24">
    <location>
        <begin position="2172"/>
        <end position="2193"/>
    </location>
</feature>
<dbReference type="CDD" id="cd22249">
    <property type="entry name" value="UDM1_RNF168_RNF169-like"/>
    <property type="match status" value="1"/>
</dbReference>
<dbReference type="SMART" id="SM00720">
    <property type="entry name" value="calpain_III"/>
    <property type="match status" value="1"/>
</dbReference>
<feature type="transmembrane region" description="Helical" evidence="24">
    <location>
        <begin position="1383"/>
        <end position="1405"/>
    </location>
</feature>
<dbReference type="CDD" id="cd00044">
    <property type="entry name" value="CysPc"/>
    <property type="match status" value="1"/>
</dbReference>
<evidence type="ECO:0000256" key="23">
    <source>
        <dbReference type="SAM" id="MobiDB-lite"/>
    </source>
</evidence>
<feature type="compositionally biased region" description="Low complexity" evidence="23">
    <location>
        <begin position="771"/>
        <end position="783"/>
    </location>
</feature>
<feature type="transmembrane region" description="Helical" evidence="24">
    <location>
        <begin position="1455"/>
        <end position="1473"/>
    </location>
</feature>
<feature type="transmembrane region" description="Helical" evidence="24">
    <location>
        <begin position="1426"/>
        <end position="1449"/>
    </location>
</feature>
<feature type="transmembrane region" description="Helical" evidence="24">
    <location>
        <begin position="1222"/>
        <end position="1243"/>
    </location>
</feature>
<feature type="transmembrane region" description="Helical" evidence="24">
    <location>
        <begin position="664"/>
        <end position="683"/>
    </location>
</feature>
<dbReference type="Pfam" id="PF00648">
    <property type="entry name" value="Peptidase_C2"/>
    <property type="match status" value="1"/>
</dbReference>
<evidence type="ECO:0000256" key="20">
    <source>
        <dbReference type="ARBA" id="ARBA00079208"/>
    </source>
</evidence>
<feature type="transmembrane region" description="Helical" evidence="24">
    <location>
        <begin position="704"/>
        <end position="725"/>
    </location>
</feature>
<evidence type="ECO:0000256" key="6">
    <source>
        <dbReference type="ARBA" id="ARBA00022473"/>
    </source>
</evidence>
<feature type="region of interest" description="Disordered" evidence="23">
    <location>
        <begin position="366"/>
        <end position="406"/>
    </location>
</feature>
<evidence type="ECO:0000256" key="3">
    <source>
        <dbReference type="ARBA" id="ARBA00004496"/>
    </source>
</evidence>
<feature type="transmembrane region" description="Helical" evidence="24">
    <location>
        <begin position="96"/>
        <end position="119"/>
    </location>
</feature>
<feature type="transmembrane region" description="Helical" evidence="24">
    <location>
        <begin position="164"/>
        <end position="186"/>
    </location>
</feature>
<evidence type="ECO:0000256" key="1">
    <source>
        <dbReference type="ARBA" id="ARBA00004337"/>
    </source>
</evidence>
<dbReference type="PANTHER" id="PTHR10183">
    <property type="entry name" value="CALPAIN"/>
    <property type="match status" value="1"/>
</dbReference>
<feature type="transmembrane region" description="Helical" evidence="24">
    <location>
        <begin position="294"/>
        <end position="315"/>
    </location>
</feature>
<dbReference type="GO" id="GO:0010008">
    <property type="term" value="C:endosome membrane"/>
    <property type="evidence" value="ECO:0007669"/>
    <property type="project" value="UniProtKB-SubCell"/>
</dbReference>
<feature type="domain" description="Calpain catalytic" evidence="25">
    <location>
        <begin position="2045"/>
        <end position="2367"/>
    </location>
</feature>
<keyword evidence="15 22" id="KW-0788">Thiol protease</keyword>
<feature type="transmembrane region" description="Helical" evidence="24">
    <location>
        <begin position="1089"/>
        <end position="1110"/>
    </location>
</feature>
<dbReference type="Pfam" id="PF01067">
    <property type="entry name" value="Calpain_III"/>
    <property type="match status" value="1"/>
</dbReference>
<feature type="transmembrane region" description="Helical" evidence="24">
    <location>
        <begin position="6"/>
        <end position="34"/>
    </location>
</feature>
<evidence type="ECO:0000256" key="12">
    <source>
        <dbReference type="ARBA" id="ARBA00022737"/>
    </source>
</evidence>
<keyword evidence="9 22" id="KW-0645">Protease</keyword>
<evidence type="ECO:0000256" key="11">
    <source>
        <dbReference type="ARBA" id="ARBA00022729"/>
    </source>
</evidence>
<dbReference type="SUPFAM" id="SSF49758">
    <property type="entry name" value="Calpain large subunit, middle domain (domain III)"/>
    <property type="match status" value="1"/>
</dbReference>
<feature type="transmembrane region" description="Helical" evidence="24">
    <location>
        <begin position="1290"/>
        <end position="1312"/>
    </location>
</feature>
<dbReference type="InterPro" id="IPR000169">
    <property type="entry name" value="Pept_cys_AS"/>
</dbReference>
<keyword evidence="7" id="KW-1003">Cell membrane</keyword>
<name>A0AAV5F6J0_ELECO</name>
<dbReference type="GO" id="GO:0005886">
    <property type="term" value="C:plasma membrane"/>
    <property type="evidence" value="ECO:0007669"/>
    <property type="project" value="UniProtKB-SubCell"/>
</dbReference>
<keyword evidence="27" id="KW-1185">Reference proteome</keyword>
<feature type="transmembrane region" description="Helical" evidence="24">
    <location>
        <begin position="1255"/>
        <end position="1278"/>
    </location>
</feature>
<dbReference type="EMBL" id="BQKI01000082">
    <property type="protein sequence ID" value="GJN31254.1"/>
    <property type="molecule type" value="Genomic_DNA"/>
</dbReference>
<dbReference type="FunFam" id="3.90.70.10:FF:000038">
    <property type="entry name" value="Calpain-type cysteine protease DEK1"/>
    <property type="match status" value="1"/>
</dbReference>
<feature type="active site" evidence="21 22">
    <location>
        <position position="2309"/>
    </location>
</feature>
<evidence type="ECO:0000313" key="27">
    <source>
        <dbReference type="Proteomes" id="UP001054889"/>
    </source>
</evidence>
<keyword evidence="18 24" id="KW-0472">Membrane</keyword>
<feature type="transmembrane region" description="Helical" evidence="24">
    <location>
        <begin position="1065"/>
        <end position="1083"/>
    </location>
</feature>
<dbReference type="FunFam" id="2.60.120.380:FF:000005">
    <property type="entry name" value="calpain-type cysteine protease DEK1"/>
    <property type="match status" value="1"/>
</dbReference>
<dbReference type="InterPro" id="IPR036213">
    <property type="entry name" value="Calpain_III_sf"/>
</dbReference>
<keyword evidence="13" id="KW-0967">Endosome</keyword>
<dbReference type="GO" id="GO:0005789">
    <property type="term" value="C:endoplasmic reticulum membrane"/>
    <property type="evidence" value="ECO:0007669"/>
    <property type="project" value="UniProtKB-SubCell"/>
</dbReference>
<evidence type="ECO:0000256" key="19">
    <source>
        <dbReference type="ARBA" id="ARBA00054983"/>
    </source>
</evidence>
<comment type="similarity">
    <text evidence="5">Belongs to the peptidase C2 family.</text>
</comment>
<feature type="transmembrane region" description="Helical" evidence="24">
    <location>
        <begin position="65"/>
        <end position="90"/>
    </location>
</feature>
<evidence type="ECO:0000256" key="13">
    <source>
        <dbReference type="ARBA" id="ARBA00022753"/>
    </source>
</evidence>
<dbReference type="FunFam" id="2.60.120.200:FF:000165">
    <property type="entry name" value="Calpain-type cysteine protease DEK1"/>
    <property type="match status" value="1"/>
</dbReference>
<protein>
    <recommendedName>
        <fullName evidence="20">Protein DEFECTIVE KERNEL 1</fullName>
    </recommendedName>
</protein>
<evidence type="ECO:0000256" key="24">
    <source>
        <dbReference type="SAM" id="Phobius"/>
    </source>
</evidence>
<evidence type="ECO:0000256" key="8">
    <source>
        <dbReference type="ARBA" id="ARBA00022490"/>
    </source>
</evidence>
<evidence type="ECO:0000256" key="9">
    <source>
        <dbReference type="ARBA" id="ARBA00022670"/>
    </source>
</evidence>
<proteinExistence type="inferred from homology"/>
<dbReference type="SUPFAM" id="SSF54001">
    <property type="entry name" value="Cysteine proteinases"/>
    <property type="match status" value="1"/>
</dbReference>
<comment type="caution">
    <text evidence="26">The sequence shown here is derived from an EMBL/GenBank/DDBJ whole genome shotgun (WGS) entry which is preliminary data.</text>
</comment>
<feature type="transmembrane region" description="Helical" evidence="24">
    <location>
        <begin position="234"/>
        <end position="258"/>
    </location>
</feature>
<accession>A0AAV5F6J0</accession>
<dbReference type="Gene3D" id="2.60.120.380">
    <property type="match status" value="1"/>
</dbReference>
<feature type="region of interest" description="Disordered" evidence="23">
    <location>
        <begin position="768"/>
        <end position="808"/>
    </location>
</feature>
<dbReference type="InterPro" id="IPR022684">
    <property type="entry name" value="Calpain_cysteine_protease"/>
</dbReference>
<evidence type="ECO:0000256" key="16">
    <source>
        <dbReference type="ARBA" id="ARBA00022824"/>
    </source>
</evidence>
<dbReference type="InterPro" id="IPR013320">
    <property type="entry name" value="ConA-like_dom_sf"/>
</dbReference>
<feature type="compositionally biased region" description="Low complexity" evidence="23">
    <location>
        <begin position="369"/>
        <end position="381"/>
    </location>
</feature>
<evidence type="ECO:0000256" key="4">
    <source>
        <dbReference type="ARBA" id="ARBA00004651"/>
    </source>
</evidence>
<keyword evidence="14 22" id="KW-0378">Hydrolase</keyword>
<evidence type="ECO:0000256" key="15">
    <source>
        <dbReference type="ARBA" id="ARBA00022807"/>
    </source>
</evidence>
<dbReference type="InterPro" id="IPR022683">
    <property type="entry name" value="Calpain_III"/>
</dbReference>
<dbReference type="SMART" id="SM00230">
    <property type="entry name" value="CysPc"/>
    <property type="match status" value="1"/>
</dbReference>
<dbReference type="Proteomes" id="UP001054889">
    <property type="component" value="Unassembled WGS sequence"/>
</dbReference>
<dbReference type="PROSITE" id="PS00139">
    <property type="entry name" value="THIOL_PROTEASE_CYS"/>
    <property type="match status" value="1"/>
</dbReference>
<feature type="transmembrane region" description="Helical" evidence="24">
    <location>
        <begin position="1189"/>
        <end position="1215"/>
    </location>
</feature>
<dbReference type="GO" id="GO:0004198">
    <property type="term" value="F:calcium-dependent cysteine-type endopeptidase activity"/>
    <property type="evidence" value="ECO:0007669"/>
    <property type="project" value="InterPro"/>
</dbReference>
<keyword evidence="11" id="KW-0732">Signal</keyword>
<feature type="transmembrane region" description="Helical" evidence="24">
    <location>
        <begin position="1351"/>
        <end position="1371"/>
    </location>
</feature>
<dbReference type="InterPro" id="IPR038765">
    <property type="entry name" value="Papain-like_cys_pep_sf"/>
</dbReference>
<comment type="subcellular location">
    <subcellularLocation>
        <location evidence="4">Cell membrane</location>
        <topology evidence="4">Multi-pass membrane protein</topology>
    </subcellularLocation>
    <subcellularLocation>
        <location evidence="3">Cytoplasm</location>
    </subcellularLocation>
    <subcellularLocation>
        <location evidence="2">Endoplasmic reticulum membrane</location>
        <topology evidence="2">Multi-pass membrane protein</topology>
    </subcellularLocation>
    <subcellularLocation>
        <location evidence="1">Endosome membrane</location>
        <topology evidence="1">Multi-pass membrane protein</topology>
    </subcellularLocation>
</comment>
<dbReference type="GO" id="GO:0006508">
    <property type="term" value="P:proteolysis"/>
    <property type="evidence" value="ECO:0007669"/>
    <property type="project" value="UniProtKB-KW"/>
</dbReference>
<gene>
    <name evidence="26" type="primary">gb19633</name>
    <name evidence="26" type="ORF">PR202_gb19633</name>
</gene>
<organism evidence="26 27">
    <name type="scientific">Eleusine coracana subsp. coracana</name>
    <dbReference type="NCBI Taxonomy" id="191504"/>
    <lineage>
        <taxon>Eukaryota</taxon>
        <taxon>Viridiplantae</taxon>
        <taxon>Streptophyta</taxon>
        <taxon>Embryophyta</taxon>
        <taxon>Tracheophyta</taxon>
        <taxon>Spermatophyta</taxon>
        <taxon>Magnoliopsida</taxon>
        <taxon>Liliopsida</taxon>
        <taxon>Poales</taxon>
        <taxon>Poaceae</taxon>
        <taxon>PACMAD clade</taxon>
        <taxon>Chloridoideae</taxon>
        <taxon>Cynodonteae</taxon>
        <taxon>Eleusininae</taxon>
        <taxon>Eleusine</taxon>
    </lineage>
</organism>
<feature type="transmembrane region" description="Helical" evidence="24">
    <location>
        <begin position="1032"/>
        <end position="1053"/>
    </location>
</feature>
<keyword evidence="16" id="KW-0256">Endoplasmic reticulum</keyword>
<comment type="function">
    <text evidence="19">Essential protease involved in epiderm development. Required for aleurone cell development in the endosperm probably by maintaining and restricting the aleurone and embryonic epidermal L1 cell-layer fates as well as meristems organization. Involved in the maintenance of adaxial/abaxial axis information in developing leaves, probably by regulating cell proliferation and expansion. Does not need calcium ions to be active.</text>
</comment>
<feature type="transmembrane region" description="Helical" evidence="24">
    <location>
        <begin position="131"/>
        <end position="152"/>
    </location>
</feature>
<evidence type="ECO:0000256" key="22">
    <source>
        <dbReference type="PROSITE-ProRule" id="PRU00239"/>
    </source>
</evidence>
<dbReference type="PRINTS" id="PR00704">
    <property type="entry name" value="CALPAIN"/>
</dbReference>
<reference evidence="26" key="1">
    <citation type="journal article" date="2018" name="DNA Res.">
        <title>Multiple hybrid de novo genome assembly of finger millet, an orphan allotetraploid crop.</title>
        <authorList>
            <person name="Hatakeyama M."/>
            <person name="Aluri S."/>
            <person name="Balachadran M.T."/>
            <person name="Sivarajan S.R."/>
            <person name="Patrignani A."/>
            <person name="Gruter S."/>
            <person name="Poveda L."/>
            <person name="Shimizu-Inatsugi R."/>
            <person name="Baeten J."/>
            <person name="Francoijs K.J."/>
            <person name="Nataraja K.N."/>
            <person name="Reddy Y.A.N."/>
            <person name="Phadnis S."/>
            <person name="Ravikumar R.L."/>
            <person name="Schlapbach R."/>
            <person name="Sreeman S.M."/>
            <person name="Shimizu K.K."/>
        </authorList>
    </citation>
    <scope>NUCLEOTIDE SEQUENCE</scope>
</reference>
<feature type="transmembrane region" description="Helical" evidence="24">
    <location>
        <begin position="1318"/>
        <end position="1339"/>
    </location>
</feature>
<evidence type="ECO:0000256" key="2">
    <source>
        <dbReference type="ARBA" id="ARBA00004477"/>
    </source>
</evidence>
<feature type="transmembrane region" description="Helical" evidence="24">
    <location>
        <begin position="1140"/>
        <end position="1160"/>
    </location>
</feature>
<evidence type="ECO:0000259" key="25">
    <source>
        <dbReference type="PROSITE" id="PS50203"/>
    </source>
</evidence>
<feature type="transmembrane region" description="Helical" evidence="24">
    <location>
        <begin position="625"/>
        <end position="644"/>
    </location>
</feature>
<dbReference type="SUPFAM" id="SSF49899">
    <property type="entry name" value="Concanavalin A-like lectins/glucanases"/>
    <property type="match status" value="1"/>
</dbReference>
<evidence type="ECO:0000313" key="26">
    <source>
        <dbReference type="EMBL" id="GJN31254.1"/>
    </source>
</evidence>
<feature type="active site" evidence="21 22">
    <location>
        <position position="2289"/>
    </location>
</feature>
<keyword evidence="12" id="KW-0677">Repeat</keyword>
<evidence type="ECO:0000256" key="21">
    <source>
        <dbReference type="PIRSR" id="PIRSR622684-1"/>
    </source>
</evidence>
<dbReference type="Gene3D" id="3.90.70.10">
    <property type="entry name" value="Cysteine proteinases"/>
    <property type="match status" value="1"/>
</dbReference>
<evidence type="ECO:0000256" key="7">
    <source>
        <dbReference type="ARBA" id="ARBA00022475"/>
    </source>
</evidence>
<evidence type="ECO:0000256" key="17">
    <source>
        <dbReference type="ARBA" id="ARBA00022989"/>
    </source>
</evidence>
<dbReference type="InterPro" id="IPR022682">
    <property type="entry name" value="Calpain_domain_III"/>
</dbReference>
<sequence>MEEEGHHSVVLVCSICGVLFTVLSPLSFWILWAVNWRPWRLYSWIYARKWPVYVQGPQLSTLCNLLTLVAWLVIISPIAVLLVWGSILIALLERNIIGLAIIMAGIALLLSFYSIMLWWRTQWQSSRAVAYLLLLAVGLLCAYEFCAVYVTAGASASELNSPSGFFFGVSAISLAINMLFICKILFNVNGLDVDEYVRRSYKFAYSDCVEVAPVSCSPDPPDPSELYMTKSRRVLHLGLLYICSLLVLVAYSILYGLTSKEARWLGALTSVAVVVLDWNLGLCSFRFELLKSRMIVLFVAGTSRAFLISFGVQFWYLGHCISYAFVASVLLSAAVSCWLSLSNPSVARIDALRSTVIKLREGFRRKGQNSSSNSSEGCGSSVKRSSGSVEAGQHGNVADSMYRSNSQSDGVNWNSIPFDRSNSCQEGRSSDKNIDSGRASLAHRSNSCLSAVQDSETAVISTDRHGDPTASLVNCSSSGLESHGCESSGSATASGNQQLLDLNLAAIFQDRLNDPRISSMLKKNGGFGDVELANLLQDKGLDPNFSYMLKDKVMDPRILALLQRSSLDADREHQDDVDVTATDSDRLDTTIANQISLSEELRRSGLENWLNLSRLIFHQLAGSPLRAFIVFTIMFIIETVIVAVHRPNSIKVINATHEQYEFGFSMLLPPLVVCSIMAFVWSLRAEEMMMTSKPRKVSYTQIEWFLHLGLLYMCSLLVLVAYSILYGLTSKEARWLGALTSVAVVILVARIDALRSTVIKLREGFRRKGQNSSSNSSEGCGSSVKRSSGSVEAGQHGNVADSMYRSNSQSDGVNWNSIPFDRSNSCQEGRSSDKNIDSGRASLAHRSNSCLSAVQDSETAVIPTDRHGDPTASLVNCSSSGLESHGCESSGSATASGNQQLLDLNLAAIFQDRLNDPRVSSMLKKNGGFGDVELANLLQDKGLDPNFSYMLKDKVMDPRILALLQRSSLDADREHQDDVDVTATDSDRLDTTIANQISLSEELRRKTVIVAVHRPNSIKVINATHEQYECGFSMLLLPLVVCSIMAFVWSLRAEEMMMTSKPRKYGFIAWLLSTCVGLFVSFLSKSSVILGLSLTAPLMVACLSFAIPIWMRNGYRFWIPGREIDSRENISQTPGMKERALFAVSIAVFIASVIGLGAIVSAKPLDALGYKGWDADKKSFYSPYATSMYLGWALSSAVAVLVTGLIPIVAWFATYRFSPSSAICIGLFTTVLISFCGASYWGVVNSRDDGVPLKADFLAALLPLLCIPAVFSLFTGLYKWKDDDWKISHGVYLFVGMGMLLLLGAVAAVIVIIKPWTVGVACLLAILFVVFVIGVIHYWTSNNFYLTRTQMLLVCSIAFLLALAAFLMGLFHGKPFVGASIGYFSFMFLLTGRALTVLLSPPIIIYSPRVLPVYVYDAHADSAKNVSYAFLILYGIALATEVWGVIASLLLSPPFVGAGVSAATLVIAFGFAVSRPCLTLKTRNAISGTYSAPQRSASSAALLVGDPALTVDRAGNFVLPRADVMKLRDRLRNEETTAGSFFDCLMICPQSLANVDYRRNMCAHARILALEEAIDTEWVYMWDKFGGYLLLLLGLTAKAEQIQDEVRLRLFLDSIGLSDLSAKEIKKWMPEDRRQFELIQESYIREKEMEEEALMQRREEEGKGRERRRALLEKEERKWKELEISLLSSIPNAGSRDAAAMAAAVRAVGGDSALEDSFARDRVSSIANHIRKAQLARRAEQTGIQGAVCILDDEPRSTGRHCGELDSCLCRSQKVTLSIAVMVQPVSGPVCLFGSEFQKKVCWEILVAGSEQGMEAGQVGLRLVTKGERMTTVAKEWNIGASSIADGRWHLITVTIDADLGEATSFIDGVYDGYQNGLPLPTTNGIWEPGTDIWVGARPPTDLDAFGRSDSEGSDSKMQIMDAFIWGRCLSEDEVAGLHTAVGPAEYALFDLAAGDAWHGSYSARVDDWESEGAFELYDQEDVEWDGQYSSGRKRPLHDAVAIDIDSFARRPRKPRFESREEVNQRMLSVERAVRDALIAKGERNFTDQEFPPDDRSLFVDPMNPPLKLQVVSEWMRPSDIAKEISISSQPCLFSGSANSSDVCQGRLGDCWFLSAVAVLTEMSRISEVIITPEYNEEGIYTVRFCIQYWVHKFVFDRLYISTYIFSRVSGLLWLLMIGSPANLLANLLLLLAENKTSFGCPFWRKLMPNFMALMRRLEGGLVQDALVDLTGGAGEEIDMRSPQAQIDLASGRLWSQLLHFKQEGFLLGAGSPSGSDAHISSSGIVQGHAYSILQVREVDGHKLVQIRNPWANEVEWNGPWSDSSPEWTERMKHKLMHVPQSKNGVFWMSWQDFQIHFRSIYVCRVYPPEMRYSVHGQWRGYSAGGCQDYDSWHQNPQYRLRVTGRDALYPVHVFITLTQGVGFSRKTNGFRNYQSSHDSSMFYIGMRILKTQGCRAAYNIYMHESVGGTDYVNSREISCELVLEPYPKGYTIVPTTIHPGEEAPFVLSVFSKAPIKLEAV</sequence>
<reference evidence="26" key="2">
    <citation type="submission" date="2021-12" db="EMBL/GenBank/DDBJ databases">
        <title>Resequencing data analysis of finger millet.</title>
        <authorList>
            <person name="Hatakeyama M."/>
            <person name="Aluri S."/>
            <person name="Balachadran M.T."/>
            <person name="Sivarajan S.R."/>
            <person name="Poveda L."/>
            <person name="Shimizu-Inatsugi R."/>
            <person name="Schlapbach R."/>
            <person name="Sreeman S.M."/>
            <person name="Shimizu K.K."/>
        </authorList>
    </citation>
    <scope>NUCLEOTIDE SEQUENCE</scope>
</reference>
<dbReference type="Gene3D" id="2.60.120.200">
    <property type="match status" value="1"/>
</dbReference>
<feature type="transmembrane region" description="Helical" evidence="24">
    <location>
        <begin position="264"/>
        <end position="282"/>
    </location>
</feature>
<dbReference type="PROSITE" id="PS50203">
    <property type="entry name" value="CALPAIN_CAT"/>
    <property type="match status" value="1"/>
</dbReference>
<keyword evidence="17 24" id="KW-1133">Transmembrane helix</keyword>
<keyword evidence="8" id="KW-0963">Cytoplasm</keyword>
<evidence type="ECO:0000256" key="14">
    <source>
        <dbReference type="ARBA" id="ARBA00022801"/>
    </source>
</evidence>
<dbReference type="PANTHER" id="PTHR10183:SF379">
    <property type="entry name" value="CALPAIN-5"/>
    <property type="match status" value="1"/>
</dbReference>
<feature type="active site" evidence="21 22">
    <location>
        <position position="2111"/>
    </location>
</feature>
<keyword evidence="10 24" id="KW-0812">Transmembrane</keyword>
<keyword evidence="6" id="KW-0217">Developmental protein</keyword>
<dbReference type="InterPro" id="IPR001300">
    <property type="entry name" value="Peptidase_C2_calpain_cat"/>
</dbReference>
<evidence type="ECO:0000256" key="10">
    <source>
        <dbReference type="ARBA" id="ARBA00022692"/>
    </source>
</evidence>
<evidence type="ECO:0000256" key="5">
    <source>
        <dbReference type="ARBA" id="ARBA00007623"/>
    </source>
</evidence>
<evidence type="ECO:0000256" key="18">
    <source>
        <dbReference type="ARBA" id="ARBA00023136"/>
    </source>
</evidence>
<feature type="transmembrane region" description="Helical" evidence="24">
    <location>
        <begin position="321"/>
        <end position="341"/>
    </location>
</feature>